<protein>
    <submittedName>
        <fullName evidence="2">Uncharacterized protein</fullName>
    </submittedName>
</protein>
<reference evidence="2 3" key="1">
    <citation type="submission" date="2021-04" db="EMBL/GenBank/DDBJ databases">
        <authorList>
            <person name="De Guttry C."/>
            <person name="Zahm M."/>
            <person name="Klopp C."/>
            <person name="Cabau C."/>
            <person name="Louis A."/>
            <person name="Berthelot C."/>
            <person name="Parey E."/>
            <person name="Roest Crollius H."/>
            <person name="Montfort J."/>
            <person name="Robinson-Rechavi M."/>
            <person name="Bucao C."/>
            <person name="Bouchez O."/>
            <person name="Gislard M."/>
            <person name="Lluch J."/>
            <person name="Milhes M."/>
            <person name="Lampietro C."/>
            <person name="Lopez Roques C."/>
            <person name="Donnadieu C."/>
            <person name="Braasch I."/>
            <person name="Desvignes T."/>
            <person name="Postlethwait J."/>
            <person name="Bobe J."/>
            <person name="Wedekind C."/>
            <person name="Guiguen Y."/>
        </authorList>
    </citation>
    <scope>NUCLEOTIDE SEQUENCE [LARGE SCALE GENOMIC DNA]</scope>
    <source>
        <strain evidence="2">Cs_M1</strain>
        <tissue evidence="2">Blood</tissue>
    </source>
</reference>
<accession>A0AAN8L5T8</accession>
<comment type="caution">
    <text evidence="2">The sequence shown here is derived from an EMBL/GenBank/DDBJ whole genome shotgun (WGS) entry which is preliminary data.</text>
</comment>
<feature type="compositionally biased region" description="Polar residues" evidence="1">
    <location>
        <begin position="67"/>
        <end position="79"/>
    </location>
</feature>
<evidence type="ECO:0000313" key="3">
    <source>
        <dbReference type="Proteomes" id="UP001356427"/>
    </source>
</evidence>
<evidence type="ECO:0000313" key="2">
    <source>
        <dbReference type="EMBL" id="KAK6302832.1"/>
    </source>
</evidence>
<name>A0AAN8L5T8_9TELE</name>
<dbReference type="EMBL" id="JAGTTL010000025">
    <property type="protein sequence ID" value="KAK6302832.1"/>
    <property type="molecule type" value="Genomic_DNA"/>
</dbReference>
<proteinExistence type="predicted"/>
<gene>
    <name evidence="2" type="ORF">J4Q44_G00271870</name>
</gene>
<keyword evidence="3" id="KW-1185">Reference proteome</keyword>
<sequence length="108" mass="11841">MLMEEANKLKGTGKRHLVMGDVVSAVNVLQEACGMLMENGVLGNALMRVPEEEEEKGEEEKPKDSNIESTDNVDVQPGHQTLQQLCRVIKSRLANLQGVLEAEGPMKP</sequence>
<feature type="region of interest" description="Disordered" evidence="1">
    <location>
        <begin position="46"/>
        <end position="79"/>
    </location>
</feature>
<dbReference type="Proteomes" id="UP001356427">
    <property type="component" value="Unassembled WGS sequence"/>
</dbReference>
<dbReference type="AlphaFoldDB" id="A0AAN8L5T8"/>
<evidence type="ECO:0000256" key="1">
    <source>
        <dbReference type="SAM" id="MobiDB-lite"/>
    </source>
</evidence>
<organism evidence="2 3">
    <name type="scientific">Coregonus suidteri</name>
    <dbReference type="NCBI Taxonomy" id="861788"/>
    <lineage>
        <taxon>Eukaryota</taxon>
        <taxon>Metazoa</taxon>
        <taxon>Chordata</taxon>
        <taxon>Craniata</taxon>
        <taxon>Vertebrata</taxon>
        <taxon>Euteleostomi</taxon>
        <taxon>Actinopterygii</taxon>
        <taxon>Neopterygii</taxon>
        <taxon>Teleostei</taxon>
        <taxon>Protacanthopterygii</taxon>
        <taxon>Salmoniformes</taxon>
        <taxon>Salmonidae</taxon>
        <taxon>Coregoninae</taxon>
        <taxon>Coregonus</taxon>
    </lineage>
</organism>